<dbReference type="SUPFAM" id="SSF54001">
    <property type="entry name" value="Cysteine proteinases"/>
    <property type="match status" value="1"/>
</dbReference>
<protein>
    <recommendedName>
        <fullName evidence="4">Arylamine N-acetyltransferase</fullName>
    </recommendedName>
</protein>
<dbReference type="RefSeq" id="XP_069231664.1">
    <property type="nucleotide sequence ID" value="XM_069371679.1"/>
</dbReference>
<accession>A0AB34KZJ9</accession>
<dbReference type="PANTHER" id="PTHR11786:SF0">
    <property type="entry name" value="ARYLAMINE N-ACETYLTRANSFERASE 4-RELATED"/>
    <property type="match status" value="1"/>
</dbReference>
<keyword evidence="3" id="KW-1185">Reference proteome</keyword>
<evidence type="ECO:0000313" key="3">
    <source>
        <dbReference type="Proteomes" id="UP000803884"/>
    </source>
</evidence>
<proteinExistence type="inferred from homology"/>
<dbReference type="InterPro" id="IPR053710">
    <property type="entry name" value="Arylamine_NAT_domain_sf"/>
</dbReference>
<reference evidence="2 3" key="1">
    <citation type="journal article" date="2020" name="Microbiol. Resour. Announc.">
        <title>Draft Genome Sequence of a Cladosporium Species Isolated from the Mesophotic Ascidian Didemnum maculosum.</title>
        <authorList>
            <person name="Gioti A."/>
            <person name="Siaperas R."/>
            <person name="Nikolaivits E."/>
            <person name="Le Goff G."/>
            <person name="Ouazzani J."/>
            <person name="Kotoulas G."/>
            <person name="Topakas E."/>
        </authorList>
    </citation>
    <scope>NUCLEOTIDE SEQUENCE [LARGE SCALE GENOMIC DNA]</scope>
    <source>
        <strain evidence="2 3">TM138-S3</strain>
    </source>
</reference>
<sequence length="321" mass="36293">MPRPTYTEEQVYQIYDRIDLPQQHRHRPGEASKAIARSNDGLAYLSTLQRHHLASVPFENLELHYSPTKVITTDHELLFQKIVTQGTGRGGYCMENNLFFATFLRTLGFQIMSTGGRVNNSKQPDSAGVVPETFTGWSHMINIVTVQNARYMVDVGFGTGQSTHPLLLKDRQPSLNIAPSQLVRLRWDAPAENEDQDSKLWIFERQDTPEGPWIPTYCFPDGIEFLPADYMVANHFTSTHRSSFFTYKVVCSKFVLDDVGEEIVGTVVVFGNSAHRRIKGVKEDLGPIEKEEDRIGILDRHLGVKLSEHQKAGIRGMFSAV</sequence>
<dbReference type="GO" id="GO:0016407">
    <property type="term" value="F:acetyltransferase activity"/>
    <property type="evidence" value="ECO:0007669"/>
    <property type="project" value="InterPro"/>
</dbReference>
<dbReference type="Proteomes" id="UP000803884">
    <property type="component" value="Unassembled WGS sequence"/>
</dbReference>
<evidence type="ECO:0000313" key="2">
    <source>
        <dbReference type="EMBL" id="KAL1588559.1"/>
    </source>
</evidence>
<evidence type="ECO:0008006" key="4">
    <source>
        <dbReference type="Google" id="ProtNLM"/>
    </source>
</evidence>
<dbReference type="PANTHER" id="PTHR11786">
    <property type="entry name" value="N-HYDROXYARYLAMINE O-ACETYLTRANSFERASE"/>
    <property type="match status" value="1"/>
</dbReference>
<comment type="similarity">
    <text evidence="1">Belongs to the arylamine N-acetyltransferase family.</text>
</comment>
<gene>
    <name evidence="2" type="ORF">WHR41_03073</name>
</gene>
<name>A0AB34KZJ9_9PEZI</name>
<dbReference type="InterPro" id="IPR001447">
    <property type="entry name" value="Arylamine_N-AcTrfase"/>
</dbReference>
<organism evidence="2 3">
    <name type="scientific">Cladosporium halotolerans</name>
    <dbReference type="NCBI Taxonomy" id="1052096"/>
    <lineage>
        <taxon>Eukaryota</taxon>
        <taxon>Fungi</taxon>
        <taxon>Dikarya</taxon>
        <taxon>Ascomycota</taxon>
        <taxon>Pezizomycotina</taxon>
        <taxon>Dothideomycetes</taxon>
        <taxon>Dothideomycetidae</taxon>
        <taxon>Cladosporiales</taxon>
        <taxon>Cladosporiaceae</taxon>
        <taxon>Cladosporium</taxon>
    </lineage>
</organism>
<dbReference type="Pfam" id="PF00797">
    <property type="entry name" value="Acetyltransf_2"/>
    <property type="match status" value="1"/>
</dbReference>
<dbReference type="InterPro" id="IPR038765">
    <property type="entry name" value="Papain-like_cys_pep_sf"/>
</dbReference>
<dbReference type="Gene3D" id="3.30.2140.20">
    <property type="match status" value="1"/>
</dbReference>
<dbReference type="GeneID" id="96004517"/>
<comment type="caution">
    <text evidence="2">The sequence shown here is derived from an EMBL/GenBank/DDBJ whole genome shotgun (WGS) entry which is preliminary data.</text>
</comment>
<dbReference type="EMBL" id="JAAQHG020000007">
    <property type="protein sequence ID" value="KAL1588559.1"/>
    <property type="molecule type" value="Genomic_DNA"/>
</dbReference>
<dbReference type="AlphaFoldDB" id="A0AB34KZJ9"/>
<evidence type="ECO:0000256" key="1">
    <source>
        <dbReference type="ARBA" id="ARBA00006547"/>
    </source>
</evidence>